<gene>
    <name evidence="1" type="ORF">K493DRAFT_311595</name>
</gene>
<organism evidence="1 2">
    <name type="scientific">Basidiobolus meristosporus CBS 931.73</name>
    <dbReference type="NCBI Taxonomy" id="1314790"/>
    <lineage>
        <taxon>Eukaryota</taxon>
        <taxon>Fungi</taxon>
        <taxon>Fungi incertae sedis</taxon>
        <taxon>Zoopagomycota</taxon>
        <taxon>Entomophthoromycotina</taxon>
        <taxon>Basidiobolomycetes</taxon>
        <taxon>Basidiobolales</taxon>
        <taxon>Basidiobolaceae</taxon>
        <taxon>Basidiobolus</taxon>
    </lineage>
</organism>
<dbReference type="OrthoDB" id="2446291at2759"/>
<keyword evidence="2" id="KW-1185">Reference proteome</keyword>
<reference evidence="1 2" key="1">
    <citation type="submission" date="2016-07" db="EMBL/GenBank/DDBJ databases">
        <title>Pervasive Adenine N6-methylation of Active Genes in Fungi.</title>
        <authorList>
            <consortium name="DOE Joint Genome Institute"/>
            <person name="Mondo S.J."/>
            <person name="Dannebaum R.O."/>
            <person name="Kuo R.C."/>
            <person name="Labutti K."/>
            <person name="Haridas S."/>
            <person name="Kuo A."/>
            <person name="Salamov A."/>
            <person name="Ahrendt S.R."/>
            <person name="Lipzen A."/>
            <person name="Sullivan W."/>
            <person name="Andreopoulos W.B."/>
            <person name="Clum A."/>
            <person name="Lindquist E."/>
            <person name="Daum C."/>
            <person name="Ramamoorthy G.K."/>
            <person name="Gryganskyi A."/>
            <person name="Culley D."/>
            <person name="Magnuson J.K."/>
            <person name="James T.Y."/>
            <person name="O'Malley M.A."/>
            <person name="Stajich J.E."/>
            <person name="Spatafora J.W."/>
            <person name="Visel A."/>
            <person name="Grigoriev I.V."/>
        </authorList>
    </citation>
    <scope>NUCLEOTIDE SEQUENCE [LARGE SCALE GENOMIC DNA]</scope>
    <source>
        <strain evidence="1 2">CBS 931.73</strain>
    </source>
</reference>
<evidence type="ECO:0000313" key="2">
    <source>
        <dbReference type="Proteomes" id="UP000193498"/>
    </source>
</evidence>
<evidence type="ECO:0000313" key="1">
    <source>
        <dbReference type="EMBL" id="ORY03785.1"/>
    </source>
</evidence>
<dbReference type="AlphaFoldDB" id="A0A1Y1Z1S2"/>
<sequence>MMTYQNSNLRKRLLGQIDYYEGSQQNKRHNTCPPDFQYSKDLELANAAPSSPHTPLHNTMEYLNLMKSQTRLAEPTAKANPEEHLKVEALGMDVDKNEYIELERDEALSKTATTTDRPGPQSPKQKMLVFGFQKDCSKCQRAVPGHYSHIVYRE</sequence>
<dbReference type="InParanoid" id="A0A1Y1Z1S2"/>
<protein>
    <submittedName>
        <fullName evidence="1">Uncharacterized protein</fullName>
    </submittedName>
</protein>
<name>A0A1Y1Z1S2_9FUNG</name>
<dbReference type="Proteomes" id="UP000193498">
    <property type="component" value="Unassembled WGS sequence"/>
</dbReference>
<accession>A0A1Y1Z1S2</accession>
<comment type="caution">
    <text evidence="1">The sequence shown here is derived from an EMBL/GenBank/DDBJ whole genome shotgun (WGS) entry which is preliminary data.</text>
</comment>
<dbReference type="EMBL" id="MCFE01000042">
    <property type="protein sequence ID" value="ORY03785.1"/>
    <property type="molecule type" value="Genomic_DNA"/>
</dbReference>
<proteinExistence type="predicted"/>